<feature type="region of interest" description="Disordered" evidence="1">
    <location>
        <begin position="62"/>
        <end position="81"/>
    </location>
</feature>
<dbReference type="EMBL" id="NOXT01000123">
    <property type="protein sequence ID" value="OYQ25015.1"/>
    <property type="molecule type" value="Genomic_DNA"/>
</dbReference>
<evidence type="ECO:0000313" key="3">
    <source>
        <dbReference type="Proteomes" id="UP000216991"/>
    </source>
</evidence>
<dbReference type="OrthoDB" id="7594790at2"/>
<sequence>MKIALVAILLCGVAVVWFARDDEEPKRLTSETSWNLERFDKRGGKAGDDSAGDKVEFRANTESREMELRLPGGIQGKMRMPDGLGTETKFDLDGIGRYPGARLLSVDMSGGGSRIGRVMLGFLAPGSADAVADWYEKALIAKGRTVARTGNTITGATKDGEPMVIAVEDGPGDIARGRVIITDTD</sequence>
<evidence type="ECO:0000313" key="2">
    <source>
        <dbReference type="EMBL" id="OYQ25015.1"/>
    </source>
</evidence>
<accession>A0A255Y8U4</accession>
<organism evidence="2 3">
    <name type="scientific">Sandarakinorhabdus cyanobacteriorum</name>
    <dbReference type="NCBI Taxonomy" id="1981098"/>
    <lineage>
        <taxon>Bacteria</taxon>
        <taxon>Pseudomonadati</taxon>
        <taxon>Pseudomonadota</taxon>
        <taxon>Alphaproteobacteria</taxon>
        <taxon>Sphingomonadales</taxon>
        <taxon>Sphingosinicellaceae</taxon>
        <taxon>Sandarakinorhabdus</taxon>
    </lineage>
</organism>
<name>A0A255Y8U4_9SPHN</name>
<keyword evidence="3" id="KW-1185">Reference proteome</keyword>
<reference evidence="2 3" key="1">
    <citation type="submission" date="2017-07" db="EMBL/GenBank/DDBJ databases">
        <title>Sandarakinorhabdus cyanobacteriorum sp. nov., a novel bacterium isolated from cyanobacterial aggregates in a eutrophic lake.</title>
        <authorList>
            <person name="Cai H."/>
        </authorList>
    </citation>
    <scope>NUCLEOTIDE SEQUENCE [LARGE SCALE GENOMIC DNA]</scope>
    <source>
        <strain evidence="2 3">TH057</strain>
    </source>
</reference>
<protein>
    <submittedName>
        <fullName evidence="2">Uncharacterized protein</fullName>
    </submittedName>
</protein>
<dbReference type="Proteomes" id="UP000216991">
    <property type="component" value="Unassembled WGS sequence"/>
</dbReference>
<comment type="caution">
    <text evidence="2">The sequence shown here is derived from an EMBL/GenBank/DDBJ whole genome shotgun (WGS) entry which is preliminary data.</text>
</comment>
<evidence type="ECO:0000256" key="1">
    <source>
        <dbReference type="SAM" id="MobiDB-lite"/>
    </source>
</evidence>
<dbReference type="RefSeq" id="WP_094474845.1">
    <property type="nucleotide sequence ID" value="NZ_NOXT01000123.1"/>
</dbReference>
<gene>
    <name evidence="2" type="ORF">CHU93_14350</name>
</gene>
<dbReference type="AlphaFoldDB" id="A0A255Y8U4"/>
<proteinExistence type="predicted"/>